<dbReference type="AlphaFoldDB" id="A0A1H2NG83"/>
<dbReference type="InterPro" id="IPR008995">
    <property type="entry name" value="Mo/tungstate-bd_C_term_dom"/>
</dbReference>
<keyword evidence="2" id="KW-1003">Cell membrane</keyword>
<dbReference type="InterPro" id="IPR027417">
    <property type="entry name" value="P-loop_NTPase"/>
</dbReference>
<sequence>MGLHLSAQVAARGLDVTLEVGEDERLAVLGPNGAGKSTLLAVLAGTLRPDSGHAELDGEPLFDLGSGHWPPPHRRRVGLLAQDPLLFPHLDVLANVAFGPRAAGVGRREAEQLARRCLADVEAEDLAPRRPAQLSGGQAQRVAVARAVATDPRLLLLDEPLAALDVTLAPLVRRVLRQVLVGRTSVLVTHDLLDALLLSDRVVVLEGGRVVEAGPTAEVLRHPRTTFAARLAGLNLVLGTVDPVGVTTPAGLHVGAGTSGLTPGTAAAAVFAPNAVSVFVDAPHGSPRTVLPARVGELVPAGDAVRVSTVTTSGEPITASVTPASVGELDLYPGRDVFLAVKATAVTVYAL</sequence>
<evidence type="ECO:0000313" key="12">
    <source>
        <dbReference type="Proteomes" id="UP000198825"/>
    </source>
</evidence>
<keyword evidence="6" id="KW-1278">Translocase</keyword>
<name>A0A1H2NG83_9ACTN</name>
<dbReference type="PROSITE" id="PS00211">
    <property type="entry name" value="ABC_TRANSPORTER_1"/>
    <property type="match status" value="1"/>
</dbReference>
<organism evidence="11 12">
    <name type="scientific">Microlunatus sagamiharensis</name>
    <dbReference type="NCBI Taxonomy" id="546874"/>
    <lineage>
        <taxon>Bacteria</taxon>
        <taxon>Bacillati</taxon>
        <taxon>Actinomycetota</taxon>
        <taxon>Actinomycetes</taxon>
        <taxon>Propionibacteriales</taxon>
        <taxon>Propionibacteriaceae</taxon>
        <taxon>Microlunatus</taxon>
    </lineage>
</organism>
<dbReference type="GO" id="GO:0016887">
    <property type="term" value="F:ATP hydrolysis activity"/>
    <property type="evidence" value="ECO:0007669"/>
    <property type="project" value="InterPro"/>
</dbReference>
<evidence type="ECO:0000256" key="6">
    <source>
        <dbReference type="ARBA" id="ARBA00022967"/>
    </source>
</evidence>
<evidence type="ECO:0000256" key="2">
    <source>
        <dbReference type="ARBA" id="ARBA00022475"/>
    </source>
</evidence>
<dbReference type="PANTHER" id="PTHR43514">
    <property type="entry name" value="ABC TRANSPORTER I FAMILY MEMBER 10"/>
    <property type="match status" value="1"/>
</dbReference>
<keyword evidence="1" id="KW-0813">Transport</keyword>
<keyword evidence="3 8" id="KW-0500">Molybdenum</keyword>
<protein>
    <submittedName>
        <fullName evidence="11">Molybdate transport system ATP-binding protein</fullName>
    </submittedName>
</protein>
<evidence type="ECO:0000256" key="7">
    <source>
        <dbReference type="ARBA" id="ARBA00023136"/>
    </source>
</evidence>
<feature type="domain" description="ABC transporter" evidence="9">
    <location>
        <begin position="3"/>
        <end position="232"/>
    </location>
</feature>
<evidence type="ECO:0000256" key="8">
    <source>
        <dbReference type="PROSITE-ProRule" id="PRU01213"/>
    </source>
</evidence>
<evidence type="ECO:0000256" key="1">
    <source>
        <dbReference type="ARBA" id="ARBA00022448"/>
    </source>
</evidence>
<dbReference type="Pfam" id="PF03459">
    <property type="entry name" value="TOBE"/>
    <property type="match status" value="1"/>
</dbReference>
<keyword evidence="4" id="KW-0547">Nucleotide-binding</keyword>
<dbReference type="PANTHER" id="PTHR43514:SF1">
    <property type="entry name" value="SULFATE_THIOSULFATE IMPORT ATP-BINDING PROTEIN CYSA"/>
    <property type="match status" value="1"/>
</dbReference>
<reference evidence="12" key="1">
    <citation type="submission" date="2016-10" db="EMBL/GenBank/DDBJ databases">
        <authorList>
            <person name="Varghese N."/>
            <person name="Submissions S."/>
        </authorList>
    </citation>
    <scope>NUCLEOTIDE SEQUENCE [LARGE SCALE GENOMIC DNA]</scope>
    <source>
        <strain evidence="12">DSM 21743</strain>
    </source>
</reference>
<dbReference type="OrthoDB" id="3180400at2"/>
<dbReference type="EMBL" id="LT629799">
    <property type="protein sequence ID" value="SDV04201.1"/>
    <property type="molecule type" value="Genomic_DNA"/>
</dbReference>
<dbReference type="SUPFAM" id="SSF50331">
    <property type="entry name" value="MOP-like"/>
    <property type="match status" value="1"/>
</dbReference>
<evidence type="ECO:0000259" key="10">
    <source>
        <dbReference type="PROSITE" id="PS51866"/>
    </source>
</evidence>
<dbReference type="InterPro" id="IPR050334">
    <property type="entry name" value="Molybdenum_import_ModC"/>
</dbReference>
<dbReference type="Proteomes" id="UP000198825">
    <property type="component" value="Chromosome I"/>
</dbReference>
<keyword evidence="5 11" id="KW-0067">ATP-binding</keyword>
<evidence type="ECO:0000256" key="4">
    <source>
        <dbReference type="ARBA" id="ARBA00022741"/>
    </source>
</evidence>
<dbReference type="PROSITE" id="PS50893">
    <property type="entry name" value="ABC_TRANSPORTER_2"/>
    <property type="match status" value="1"/>
</dbReference>
<evidence type="ECO:0000256" key="5">
    <source>
        <dbReference type="ARBA" id="ARBA00022840"/>
    </source>
</evidence>
<dbReference type="InterPro" id="IPR004606">
    <property type="entry name" value="Mop_domain"/>
</dbReference>
<proteinExistence type="predicted"/>
<feature type="domain" description="Mop" evidence="10">
    <location>
        <begin position="284"/>
        <end position="350"/>
    </location>
</feature>
<keyword evidence="12" id="KW-1185">Reference proteome</keyword>
<dbReference type="InterPro" id="IPR017871">
    <property type="entry name" value="ABC_transporter-like_CS"/>
</dbReference>
<dbReference type="PROSITE" id="PS51866">
    <property type="entry name" value="MOP"/>
    <property type="match status" value="1"/>
</dbReference>
<dbReference type="InterPro" id="IPR003439">
    <property type="entry name" value="ABC_transporter-like_ATP-bd"/>
</dbReference>
<dbReference type="InterPro" id="IPR005116">
    <property type="entry name" value="Transp-assoc_OB_typ1"/>
</dbReference>
<evidence type="ECO:0000256" key="3">
    <source>
        <dbReference type="ARBA" id="ARBA00022505"/>
    </source>
</evidence>
<dbReference type="SUPFAM" id="SSF52540">
    <property type="entry name" value="P-loop containing nucleoside triphosphate hydrolases"/>
    <property type="match status" value="1"/>
</dbReference>
<dbReference type="Pfam" id="PF00005">
    <property type="entry name" value="ABC_tran"/>
    <property type="match status" value="1"/>
</dbReference>
<gene>
    <name evidence="11" type="ORF">SAMN04488544_3932</name>
</gene>
<dbReference type="RefSeq" id="WP_091078441.1">
    <property type="nucleotide sequence ID" value="NZ_LT629799.1"/>
</dbReference>
<evidence type="ECO:0000313" key="11">
    <source>
        <dbReference type="EMBL" id="SDV04201.1"/>
    </source>
</evidence>
<dbReference type="GO" id="GO:0015689">
    <property type="term" value="P:molybdate ion transport"/>
    <property type="evidence" value="ECO:0007669"/>
    <property type="project" value="InterPro"/>
</dbReference>
<dbReference type="Gene3D" id="2.40.50.100">
    <property type="match status" value="1"/>
</dbReference>
<keyword evidence="7" id="KW-0472">Membrane</keyword>
<dbReference type="Gene3D" id="3.40.50.300">
    <property type="entry name" value="P-loop containing nucleotide triphosphate hydrolases"/>
    <property type="match status" value="1"/>
</dbReference>
<dbReference type="STRING" id="546874.SAMN04488544_3932"/>
<evidence type="ECO:0000259" key="9">
    <source>
        <dbReference type="PROSITE" id="PS50893"/>
    </source>
</evidence>
<dbReference type="InterPro" id="IPR003593">
    <property type="entry name" value="AAA+_ATPase"/>
</dbReference>
<dbReference type="GO" id="GO:0005524">
    <property type="term" value="F:ATP binding"/>
    <property type="evidence" value="ECO:0007669"/>
    <property type="project" value="UniProtKB-KW"/>
</dbReference>
<accession>A0A1H2NG83</accession>
<dbReference type="SMART" id="SM00382">
    <property type="entry name" value="AAA"/>
    <property type="match status" value="1"/>
</dbReference>